<dbReference type="GO" id="GO:0030864">
    <property type="term" value="C:cortical actin cytoskeleton"/>
    <property type="evidence" value="ECO:0007669"/>
    <property type="project" value="TreeGrafter"/>
</dbReference>
<feature type="compositionally biased region" description="Low complexity" evidence="3">
    <location>
        <begin position="349"/>
        <end position="360"/>
    </location>
</feature>
<feature type="region of interest" description="Disordered" evidence="3">
    <location>
        <begin position="268"/>
        <end position="470"/>
    </location>
</feature>
<dbReference type="PROSITE" id="PS50002">
    <property type="entry name" value="SH3"/>
    <property type="match status" value="1"/>
</dbReference>
<dbReference type="PANTHER" id="PTHR10829:SF25">
    <property type="entry name" value="DREBRIN-LIKE PROTEIN"/>
    <property type="match status" value="1"/>
</dbReference>
<dbReference type="GO" id="GO:0030833">
    <property type="term" value="P:regulation of actin filament polymerization"/>
    <property type="evidence" value="ECO:0007669"/>
    <property type="project" value="TreeGrafter"/>
</dbReference>
<feature type="compositionally biased region" description="Low complexity" evidence="3">
    <location>
        <begin position="459"/>
        <end position="470"/>
    </location>
</feature>
<name>A0AA35M4E6_9HYPO</name>
<evidence type="ECO:0000256" key="1">
    <source>
        <dbReference type="ARBA" id="ARBA00022443"/>
    </source>
</evidence>
<evidence type="ECO:0000313" key="5">
    <source>
        <dbReference type="EMBL" id="CAI6090009.1"/>
    </source>
</evidence>
<dbReference type="Gene3D" id="2.30.30.40">
    <property type="entry name" value="SH3 Domains"/>
    <property type="match status" value="1"/>
</dbReference>
<feature type="compositionally biased region" description="Low complexity" evidence="3">
    <location>
        <begin position="298"/>
        <end position="313"/>
    </location>
</feature>
<feature type="compositionally biased region" description="Polar residues" evidence="3">
    <location>
        <begin position="905"/>
        <end position="925"/>
    </location>
</feature>
<dbReference type="Proteomes" id="UP001160390">
    <property type="component" value="Unassembled WGS sequence"/>
</dbReference>
<dbReference type="InterPro" id="IPR001452">
    <property type="entry name" value="SH3_domain"/>
</dbReference>
<dbReference type="GO" id="GO:0051015">
    <property type="term" value="F:actin filament binding"/>
    <property type="evidence" value="ECO:0007669"/>
    <property type="project" value="TreeGrafter"/>
</dbReference>
<dbReference type="InterPro" id="IPR036028">
    <property type="entry name" value="SH3-like_dom_sf"/>
</dbReference>
<proteinExistence type="predicted"/>
<evidence type="ECO:0000256" key="2">
    <source>
        <dbReference type="PROSITE-ProRule" id="PRU00192"/>
    </source>
</evidence>
<evidence type="ECO:0000256" key="3">
    <source>
        <dbReference type="SAM" id="MobiDB-lite"/>
    </source>
</evidence>
<dbReference type="CDD" id="cd00174">
    <property type="entry name" value="SH3"/>
    <property type="match status" value="1"/>
</dbReference>
<dbReference type="GO" id="GO:0005884">
    <property type="term" value="C:actin filament"/>
    <property type="evidence" value="ECO:0007669"/>
    <property type="project" value="TreeGrafter"/>
</dbReference>
<feature type="region of interest" description="Disordered" evidence="3">
    <location>
        <begin position="191"/>
        <end position="237"/>
    </location>
</feature>
<feature type="compositionally biased region" description="Basic and acidic residues" evidence="3">
    <location>
        <begin position="228"/>
        <end position="237"/>
    </location>
</feature>
<evidence type="ECO:0000259" key="4">
    <source>
        <dbReference type="PROSITE" id="PS50002"/>
    </source>
</evidence>
<feature type="region of interest" description="Disordered" evidence="3">
    <location>
        <begin position="888"/>
        <end position="925"/>
    </location>
</feature>
<sequence length="925" mass="101624">MDEVEDLVLTPFRDIVEKAKQAALNAGDDNPEMLKAANTLSREGDRGLRRIEPLCHKQLVDYGPNFVAALKDNDQIANFRSELTDLLWEFEDYIEVDDFDASKFTELQALSRKAAPKIYDILMRLKLEVPFRDDMSSRGSFAQLSVSTPASPPIAPIAVSIPVPVPRRTPSETFQENRGVEDATAQLKGLMRGSGSVEGSVSDPGYDSGDYPPKPPLTNPWDWTMKPGETEPRSPEDVARERMILADESPVLPSASDATLSVVQPLNLSSIPPGSFPTDPRLSDPRLSDQRLNGQRLSTGSSTGSVSSGHSYSPFPHPRSKGSALMSYSIPENSTLDTAPTSPSDLHSPRSPRSPQSPSQTRKLSAALSVTSEPAMPSETPPRSDSLSHPTMVLNPHILNRQSAPAAPGHPHRYASPPPAAPLPPPPQRVASPPQRVASPPERLASPPQRLASPPQRVASPATSPATSPISPTQILVAQATSLPQTVNPSERGGLEPIPRSTEELAAMDFAPIPVDSEQERNESNIGFASKINAQECMIDNTSSFWIAKGFCDGAQEVIRGGIGVKRTKKPVGYASHATIARCSSCLYELDFTQIEADVNKEERGNFSRNGINFRVRFLQKSHLATKRIDDVQYGCVFCIRAGHTLDKSDATVFFNQKALFDHLARHPRPLPDVQGVVTIEGPELPAQYVNDYDIHFPNPPQRHPCIERREEIMAHPSGVSKDQARRIYGQMLLYDRTPALELGHNARITGITWPEQYLGDWCFAWHDGVQASVPFELIRFDPPPSNMIRYDRSSLLQAKARWKFSIKEKNKDKDTVNWLKFDKGDVITNISYVNADNWCWTGTNPKGKTGIFPKDFIDTKQLHAVATPSSARALSISEEKNRSLSVFSKLGKRKNSSARPPSIAGSTSSHETGVSANKNAANWR</sequence>
<feature type="compositionally biased region" description="Pro residues" evidence="3">
    <location>
        <begin position="416"/>
        <end position="428"/>
    </location>
</feature>
<feature type="domain" description="SH3" evidence="4">
    <location>
        <begin position="794"/>
        <end position="863"/>
    </location>
</feature>
<dbReference type="SUPFAM" id="SSF50044">
    <property type="entry name" value="SH3-domain"/>
    <property type="match status" value="1"/>
</dbReference>
<dbReference type="PANTHER" id="PTHR10829">
    <property type="entry name" value="CORTACTIN AND DREBRIN"/>
    <property type="match status" value="1"/>
</dbReference>
<accession>A0AA35M4E6</accession>
<keyword evidence="6" id="KW-1185">Reference proteome</keyword>
<dbReference type="EMBL" id="CABFNP030001012">
    <property type="protein sequence ID" value="CAI6090009.1"/>
    <property type="molecule type" value="Genomic_DNA"/>
</dbReference>
<feature type="compositionally biased region" description="Polar residues" evidence="3">
    <location>
        <begin position="330"/>
        <end position="345"/>
    </location>
</feature>
<organism evidence="5 6">
    <name type="scientific">Clonostachys chloroleuca</name>
    <dbReference type="NCBI Taxonomy" id="1926264"/>
    <lineage>
        <taxon>Eukaryota</taxon>
        <taxon>Fungi</taxon>
        <taxon>Dikarya</taxon>
        <taxon>Ascomycota</taxon>
        <taxon>Pezizomycotina</taxon>
        <taxon>Sordariomycetes</taxon>
        <taxon>Hypocreomycetidae</taxon>
        <taxon>Hypocreales</taxon>
        <taxon>Bionectriaceae</taxon>
        <taxon>Clonostachys</taxon>
    </lineage>
</organism>
<comment type="caution">
    <text evidence="5">The sequence shown here is derived from an EMBL/GenBank/DDBJ whole genome shotgun (WGS) entry which is preliminary data.</text>
</comment>
<keyword evidence="1 2" id="KW-0728">SH3 domain</keyword>
<gene>
    <name evidence="5" type="ORF">CCHLO57077_00001627</name>
</gene>
<dbReference type="SMART" id="SM00326">
    <property type="entry name" value="SH3"/>
    <property type="match status" value="1"/>
</dbReference>
<evidence type="ECO:0000313" key="6">
    <source>
        <dbReference type="Proteomes" id="UP001160390"/>
    </source>
</evidence>
<reference evidence="5" key="1">
    <citation type="submission" date="2023-01" db="EMBL/GenBank/DDBJ databases">
        <authorList>
            <person name="Piombo E."/>
        </authorList>
    </citation>
    <scope>NUCLEOTIDE SEQUENCE</scope>
</reference>
<protein>
    <recommendedName>
        <fullName evidence="4">SH3 domain-containing protein</fullName>
    </recommendedName>
</protein>
<dbReference type="AlphaFoldDB" id="A0AA35M4E6"/>